<sequence length="264" mass="28873">HRQSTQSTTMSYTHLKLVISAFMFMWLCHRTTLAADATLRIVGGQTTTIARAPYMVQVRYNGKFECGGTLISTTHVLTAAHCIKGKRRAGFIIHANTTRLSQTGIRRRVSRAFVPRRFTTATKRMDVAVLKLARAINGTYAQPIGLCNTTITAGLRMTVLGWGTTSESSSTASNVLRRVNVPVIRKARCRRRYSGIQALTRTMFCAGVPGRKDSCSGDSGGPAIHNGRVCGIVSFGNGCARPNYPGVYTSVPMVRRFINRALAQ</sequence>
<keyword evidence="5" id="KW-1015">Disulfide bond</keyword>
<dbReference type="PROSITE" id="PS00134">
    <property type="entry name" value="TRYPSIN_HIS"/>
    <property type="match status" value="1"/>
</dbReference>
<comment type="similarity">
    <text evidence="1">Belongs to the peptidase S1 family.</text>
</comment>
<dbReference type="GO" id="GO:0004252">
    <property type="term" value="F:serine-type endopeptidase activity"/>
    <property type="evidence" value="ECO:0007669"/>
    <property type="project" value="InterPro"/>
</dbReference>
<reference evidence="7" key="1">
    <citation type="journal article" date="2014" name="BMC Genomics">
        <title>Characterizing the developmental transcriptome of the oriental fruit fly, Bactrocera dorsalis (Diptera: Tephritidae) through comparative genomic analysis with Drosophila melanogaster utilizing modENCODE datasets.</title>
        <authorList>
            <person name="Geib S.M."/>
            <person name="Calla B."/>
            <person name="Hall B."/>
            <person name="Hou S."/>
            <person name="Manoukis N.C."/>
        </authorList>
    </citation>
    <scope>NUCLEOTIDE SEQUENCE</scope>
    <source>
        <strain evidence="7">Punador</strain>
    </source>
</reference>
<evidence type="ECO:0000256" key="1">
    <source>
        <dbReference type="ARBA" id="ARBA00007664"/>
    </source>
</evidence>
<dbReference type="InterPro" id="IPR043504">
    <property type="entry name" value="Peptidase_S1_PA_chymotrypsin"/>
</dbReference>
<name>A0A034W5J3_BACDO</name>
<dbReference type="SUPFAM" id="SSF50494">
    <property type="entry name" value="Trypsin-like serine proteases"/>
    <property type="match status" value="1"/>
</dbReference>
<dbReference type="Pfam" id="PF00089">
    <property type="entry name" value="Trypsin"/>
    <property type="match status" value="1"/>
</dbReference>
<dbReference type="OrthoDB" id="10051896at2759"/>
<dbReference type="EMBL" id="GAKP01008111">
    <property type="protein sequence ID" value="JAC50841.1"/>
    <property type="molecule type" value="Transcribed_RNA"/>
</dbReference>
<dbReference type="Gene3D" id="2.40.10.10">
    <property type="entry name" value="Trypsin-like serine proteases"/>
    <property type="match status" value="1"/>
</dbReference>
<protein>
    <submittedName>
        <fullName evidence="7">Trypsin-1</fullName>
    </submittedName>
</protein>
<dbReference type="PANTHER" id="PTHR24276">
    <property type="entry name" value="POLYSERASE-RELATED"/>
    <property type="match status" value="1"/>
</dbReference>
<dbReference type="PANTHER" id="PTHR24276:SF91">
    <property type="entry name" value="AT26814P-RELATED"/>
    <property type="match status" value="1"/>
</dbReference>
<evidence type="ECO:0000256" key="2">
    <source>
        <dbReference type="ARBA" id="ARBA00022670"/>
    </source>
</evidence>
<feature type="non-terminal residue" evidence="7">
    <location>
        <position position="1"/>
    </location>
</feature>
<evidence type="ECO:0000259" key="6">
    <source>
        <dbReference type="PROSITE" id="PS50240"/>
    </source>
</evidence>
<accession>A0A034W5J3</accession>
<dbReference type="InterPro" id="IPR018114">
    <property type="entry name" value="TRYPSIN_HIS"/>
</dbReference>
<dbReference type="SMART" id="SM00020">
    <property type="entry name" value="Tryp_SPc"/>
    <property type="match status" value="1"/>
</dbReference>
<proteinExistence type="inferred from homology"/>
<feature type="domain" description="Peptidase S1" evidence="6">
    <location>
        <begin position="41"/>
        <end position="263"/>
    </location>
</feature>
<dbReference type="InterPro" id="IPR009003">
    <property type="entry name" value="Peptidase_S1_PA"/>
</dbReference>
<evidence type="ECO:0000256" key="4">
    <source>
        <dbReference type="ARBA" id="ARBA00022825"/>
    </source>
</evidence>
<dbReference type="InterPro" id="IPR001254">
    <property type="entry name" value="Trypsin_dom"/>
</dbReference>
<dbReference type="PRINTS" id="PR00722">
    <property type="entry name" value="CHYMOTRYPSIN"/>
</dbReference>
<dbReference type="PROSITE" id="PS50240">
    <property type="entry name" value="TRYPSIN_DOM"/>
    <property type="match status" value="1"/>
</dbReference>
<dbReference type="InterPro" id="IPR001314">
    <property type="entry name" value="Peptidase_S1A"/>
</dbReference>
<evidence type="ECO:0000256" key="5">
    <source>
        <dbReference type="ARBA" id="ARBA00023157"/>
    </source>
</evidence>
<keyword evidence="4" id="KW-0720">Serine protease</keyword>
<evidence type="ECO:0000256" key="3">
    <source>
        <dbReference type="ARBA" id="ARBA00022801"/>
    </source>
</evidence>
<dbReference type="FunFam" id="2.40.10.10:FF:000034">
    <property type="entry name" value="Eupolytin"/>
    <property type="match status" value="1"/>
</dbReference>
<organism evidence="7">
    <name type="scientific">Bactrocera dorsalis</name>
    <name type="common">Oriental fruit fly</name>
    <name type="synonym">Dacus dorsalis</name>
    <dbReference type="NCBI Taxonomy" id="27457"/>
    <lineage>
        <taxon>Eukaryota</taxon>
        <taxon>Metazoa</taxon>
        <taxon>Ecdysozoa</taxon>
        <taxon>Arthropoda</taxon>
        <taxon>Hexapoda</taxon>
        <taxon>Insecta</taxon>
        <taxon>Pterygota</taxon>
        <taxon>Neoptera</taxon>
        <taxon>Endopterygota</taxon>
        <taxon>Diptera</taxon>
        <taxon>Brachycera</taxon>
        <taxon>Muscomorpha</taxon>
        <taxon>Tephritoidea</taxon>
        <taxon>Tephritidae</taxon>
        <taxon>Bactrocera</taxon>
        <taxon>Bactrocera</taxon>
    </lineage>
</organism>
<keyword evidence="2" id="KW-0645">Protease</keyword>
<dbReference type="AlphaFoldDB" id="A0A034W5J3"/>
<keyword evidence="3" id="KW-0378">Hydrolase</keyword>
<evidence type="ECO:0000313" key="7">
    <source>
        <dbReference type="EMBL" id="JAC50841.1"/>
    </source>
</evidence>
<dbReference type="InterPro" id="IPR050430">
    <property type="entry name" value="Peptidase_S1"/>
</dbReference>
<gene>
    <name evidence="7" type="primary">TRY1</name>
</gene>
<dbReference type="GO" id="GO:0006508">
    <property type="term" value="P:proteolysis"/>
    <property type="evidence" value="ECO:0007669"/>
    <property type="project" value="UniProtKB-KW"/>
</dbReference>
<dbReference type="CDD" id="cd00190">
    <property type="entry name" value="Tryp_SPc"/>
    <property type="match status" value="1"/>
</dbReference>